<evidence type="ECO:0000313" key="6">
    <source>
        <dbReference type="EMBL" id="EGV08002.1"/>
    </source>
</evidence>
<name>F9P7D4_STRCV</name>
<evidence type="ECO:0000313" key="7">
    <source>
        <dbReference type="Proteomes" id="UP000003287"/>
    </source>
</evidence>
<keyword evidence="2" id="KW-0547">Nucleotide-binding</keyword>
<accession>F9P7D4</accession>
<dbReference type="GO" id="GO:0005524">
    <property type="term" value="F:ATP binding"/>
    <property type="evidence" value="ECO:0007669"/>
    <property type="project" value="UniProtKB-KW"/>
</dbReference>
<evidence type="ECO:0000259" key="5">
    <source>
        <dbReference type="Pfam" id="PF02934"/>
    </source>
</evidence>
<keyword evidence="3" id="KW-0067">ATP-binding</keyword>
<dbReference type="GO" id="GO:0006412">
    <property type="term" value="P:translation"/>
    <property type="evidence" value="ECO:0007669"/>
    <property type="project" value="UniProtKB-KW"/>
</dbReference>
<dbReference type="GO" id="GO:0070681">
    <property type="term" value="P:glutaminyl-tRNAGln biosynthesis via transamidation"/>
    <property type="evidence" value="ECO:0007669"/>
    <property type="project" value="TreeGrafter"/>
</dbReference>
<dbReference type="InterPro" id="IPR006075">
    <property type="entry name" value="Asn/Gln-tRNA_Trfase_suB/E_cat"/>
</dbReference>
<dbReference type="InterPro" id="IPR017959">
    <property type="entry name" value="Asn/Gln-tRNA_amidoTrfase_suB/E"/>
</dbReference>
<dbReference type="GO" id="GO:0016740">
    <property type="term" value="F:transferase activity"/>
    <property type="evidence" value="ECO:0007669"/>
    <property type="project" value="UniProtKB-KW"/>
</dbReference>
<dbReference type="InterPro" id="IPR014746">
    <property type="entry name" value="Gln_synth/guanido_kin_cat_dom"/>
</dbReference>
<gene>
    <name evidence="6" type="ORF">HMPREF1042_1796</name>
</gene>
<sequence length="108" mass="12126">MNFETIIGLEVHVELKTNSKIFSPAPAHFGEDPNTNTNIIDWSFPGVLPVMNKGVIDYGIKAALALNMDIHQKMHFDRKNYFIQIILKPIKFLNLMSPLAIMAGLKSS</sequence>
<organism evidence="6 7">
    <name type="scientific">Streptococcus constellatus subsp. pharyngis SK1060 = CCUG 46377</name>
    <dbReference type="NCBI Taxonomy" id="1035184"/>
    <lineage>
        <taxon>Bacteria</taxon>
        <taxon>Bacillati</taxon>
        <taxon>Bacillota</taxon>
        <taxon>Bacilli</taxon>
        <taxon>Lactobacillales</taxon>
        <taxon>Streptococcaceae</taxon>
        <taxon>Streptococcus</taxon>
        <taxon>Streptococcus anginosus group</taxon>
    </lineage>
</organism>
<proteinExistence type="predicted"/>
<evidence type="ECO:0000256" key="1">
    <source>
        <dbReference type="ARBA" id="ARBA00022598"/>
    </source>
</evidence>
<dbReference type="PANTHER" id="PTHR11659:SF0">
    <property type="entry name" value="GLUTAMYL-TRNA(GLN) AMIDOTRANSFERASE SUBUNIT B, MITOCHONDRIAL"/>
    <property type="match status" value="1"/>
</dbReference>
<evidence type="ECO:0000256" key="2">
    <source>
        <dbReference type="ARBA" id="ARBA00022741"/>
    </source>
</evidence>
<dbReference type="Proteomes" id="UP000003287">
    <property type="component" value="Unassembled WGS sequence"/>
</dbReference>
<keyword evidence="6" id="KW-0808">Transferase</keyword>
<dbReference type="Pfam" id="PF02934">
    <property type="entry name" value="GatB_N"/>
    <property type="match status" value="1"/>
</dbReference>
<dbReference type="GO" id="GO:0050567">
    <property type="term" value="F:glutaminyl-tRNA synthase (glutamine-hydrolyzing) activity"/>
    <property type="evidence" value="ECO:0007669"/>
    <property type="project" value="TreeGrafter"/>
</dbReference>
<dbReference type="AlphaFoldDB" id="F9P7D4"/>
<keyword evidence="4" id="KW-0648">Protein biosynthesis</keyword>
<feature type="domain" description="Aspartyl/Glutamyl-tRNA(Gln) amidotransferase subunit B/E catalytic" evidence="5">
    <location>
        <begin position="6"/>
        <end position="83"/>
    </location>
</feature>
<keyword evidence="1" id="KW-0436">Ligase</keyword>
<dbReference type="eggNOG" id="COG0064">
    <property type="taxonomic scope" value="Bacteria"/>
</dbReference>
<protein>
    <submittedName>
        <fullName evidence="6">Aspartyl/glutamyl-tRNA amidotransferase subunit B domain protein</fullName>
    </submittedName>
</protein>
<evidence type="ECO:0000256" key="4">
    <source>
        <dbReference type="ARBA" id="ARBA00022917"/>
    </source>
</evidence>
<reference evidence="6 7" key="1">
    <citation type="submission" date="2011-06" db="EMBL/GenBank/DDBJ databases">
        <authorList>
            <person name="Harkins D.M."/>
            <person name="Madupu R."/>
            <person name="Durkin A.S."/>
            <person name="Torralba M."/>
            <person name="Methe B."/>
            <person name="Sutton G.G."/>
            <person name="Nelson K.E."/>
        </authorList>
    </citation>
    <scope>NUCLEOTIDE SEQUENCE [LARGE SCALE GENOMIC DNA]</scope>
    <source>
        <strain evidence="6 7">SK1060</strain>
    </source>
</reference>
<dbReference type="PANTHER" id="PTHR11659">
    <property type="entry name" value="GLUTAMYL-TRNA GLN AMIDOTRANSFERASE SUBUNIT B MITOCHONDRIAL AND PROKARYOTIC PET112-RELATED"/>
    <property type="match status" value="1"/>
</dbReference>
<evidence type="ECO:0000256" key="3">
    <source>
        <dbReference type="ARBA" id="ARBA00022840"/>
    </source>
</evidence>
<dbReference type="SUPFAM" id="SSF55931">
    <property type="entry name" value="Glutamine synthetase/guanido kinase"/>
    <property type="match status" value="1"/>
</dbReference>
<dbReference type="EMBL" id="AFUP01000004">
    <property type="protein sequence ID" value="EGV08002.1"/>
    <property type="molecule type" value="Genomic_DNA"/>
</dbReference>